<sequence length="157" mass="16780">MTAHVKPSADAGRRTKELAAIHAMKRELALSEECYRARVSQASGGRTGSAGDLTQRERTALIDGLKGLGAGQKRPGGGRSRPVRATGTPIQGKVRALWIEVHKAGGTEDGSEAALGSWLGRQFGVQALQWLDNATAARAIEQLKGWLKRIQTEKEGI</sequence>
<reference evidence="2 3" key="1">
    <citation type="submission" date="2018-07" db="EMBL/GenBank/DDBJ databases">
        <title>Genome sequence of Azospirillum sp. ATCC 49961.</title>
        <authorList>
            <person name="Sant'Anna F.H."/>
            <person name="Baldani J.I."/>
            <person name="Zilli J.E."/>
            <person name="Reis V.M."/>
            <person name="Hartmann A."/>
            <person name="Cruz L."/>
            <person name="de Souza E.M."/>
            <person name="de Oliveira Pedrosa F."/>
            <person name="Passaglia L.M.P."/>
        </authorList>
    </citation>
    <scope>NUCLEOTIDE SEQUENCE [LARGE SCALE GENOMIC DNA]</scope>
    <source>
        <strain evidence="2 3">ATCC 49961</strain>
    </source>
</reference>
<proteinExistence type="predicted"/>
<comment type="caution">
    <text evidence="2">The sequence shown here is derived from an EMBL/GenBank/DDBJ whole genome shotgun (WGS) entry which is preliminary data.</text>
</comment>
<dbReference type="EMBL" id="QOKW01000019">
    <property type="protein sequence ID" value="KAA0678095.1"/>
    <property type="molecule type" value="Genomic_DNA"/>
</dbReference>
<feature type="region of interest" description="Disordered" evidence="1">
    <location>
        <begin position="64"/>
        <end position="87"/>
    </location>
</feature>
<feature type="compositionally biased region" description="Gly residues" evidence="1">
    <location>
        <begin position="66"/>
        <end position="79"/>
    </location>
</feature>
<evidence type="ECO:0000256" key="1">
    <source>
        <dbReference type="SAM" id="MobiDB-lite"/>
    </source>
</evidence>
<dbReference type="InterPro" id="IPR009363">
    <property type="entry name" value="Phage_Mu_Gp16"/>
</dbReference>
<name>A0A9W7KR19_9PROT</name>
<protein>
    <submittedName>
        <fullName evidence="2">Regulatory protein GemA</fullName>
    </submittedName>
</protein>
<evidence type="ECO:0000313" key="3">
    <source>
        <dbReference type="Proteomes" id="UP000480854"/>
    </source>
</evidence>
<dbReference type="Pfam" id="PF06252">
    <property type="entry name" value="GemA"/>
    <property type="match status" value="1"/>
</dbReference>
<accession>A0A9W7KR19</accession>
<dbReference type="OrthoDB" id="7353918at2"/>
<keyword evidence="3" id="KW-1185">Reference proteome</keyword>
<gene>
    <name evidence="2" type="ORF">DS843_21165</name>
</gene>
<evidence type="ECO:0000313" key="2">
    <source>
        <dbReference type="EMBL" id="KAA0678095.1"/>
    </source>
</evidence>
<dbReference type="RefSeq" id="WP_149470826.1">
    <property type="nucleotide sequence ID" value="NZ_QOKW01000019.1"/>
</dbReference>
<dbReference type="Proteomes" id="UP000480854">
    <property type="component" value="Unassembled WGS sequence"/>
</dbReference>
<dbReference type="AlphaFoldDB" id="A0A9W7KR19"/>
<organism evidence="2 3">
    <name type="scientific">Roseomonas genomospecies 6</name>
    <dbReference type="NCBI Taxonomy" id="214106"/>
    <lineage>
        <taxon>Bacteria</taxon>
        <taxon>Pseudomonadati</taxon>
        <taxon>Pseudomonadota</taxon>
        <taxon>Alphaproteobacteria</taxon>
        <taxon>Acetobacterales</taxon>
        <taxon>Roseomonadaceae</taxon>
        <taxon>Roseomonas</taxon>
    </lineage>
</organism>